<protein>
    <submittedName>
        <fullName evidence="2">Uncharacterized protein</fullName>
    </submittedName>
</protein>
<proteinExistence type="predicted"/>
<sequence length="197" mass="21140">MLYCLDRRVVSRHVAGVALFAVLLLAGCEGIDVSLQEPAPVAPVATAEVPDDGSTAESARQDSLDDDPAMKGAGGANAAPVQATEAADRPTPEEAAPIVASRAPLPGITMRPEWLRGMGEEDVVLLFGEPESKETLEGSRLWQYSADDCVLNLFFYMDIDSGDYRALAWEIETGDDDDETKKRCLDRFAHRTGAGKG</sequence>
<dbReference type="PROSITE" id="PS51257">
    <property type="entry name" value="PROKAR_LIPOPROTEIN"/>
    <property type="match status" value="1"/>
</dbReference>
<accession>A0A1Y5TE88</accession>
<evidence type="ECO:0000313" key="2">
    <source>
        <dbReference type="EMBL" id="SLN58419.1"/>
    </source>
</evidence>
<gene>
    <name evidence="2" type="ORF">OCH7691_02570</name>
</gene>
<organism evidence="2 3">
    <name type="scientific">Oceanibacterium hippocampi</name>
    <dbReference type="NCBI Taxonomy" id="745714"/>
    <lineage>
        <taxon>Bacteria</taxon>
        <taxon>Pseudomonadati</taxon>
        <taxon>Pseudomonadota</taxon>
        <taxon>Alphaproteobacteria</taxon>
        <taxon>Sneathiellales</taxon>
        <taxon>Sneathiellaceae</taxon>
        <taxon>Oceanibacterium</taxon>
    </lineage>
</organism>
<evidence type="ECO:0000313" key="3">
    <source>
        <dbReference type="Proteomes" id="UP000193200"/>
    </source>
</evidence>
<reference evidence="2 3" key="1">
    <citation type="submission" date="2017-03" db="EMBL/GenBank/DDBJ databases">
        <authorList>
            <person name="Afonso C.L."/>
            <person name="Miller P.J."/>
            <person name="Scott M.A."/>
            <person name="Spackman E."/>
            <person name="Goraichik I."/>
            <person name="Dimitrov K.M."/>
            <person name="Suarez D.L."/>
            <person name="Swayne D.E."/>
        </authorList>
    </citation>
    <scope>NUCLEOTIDE SEQUENCE [LARGE SCALE GENOMIC DNA]</scope>
    <source>
        <strain evidence="2 3">CECT 7691</strain>
    </source>
</reference>
<dbReference type="InParanoid" id="A0A1Y5TE88"/>
<evidence type="ECO:0000256" key="1">
    <source>
        <dbReference type="SAM" id="MobiDB-lite"/>
    </source>
</evidence>
<keyword evidence="3" id="KW-1185">Reference proteome</keyword>
<feature type="region of interest" description="Disordered" evidence="1">
    <location>
        <begin position="45"/>
        <end position="99"/>
    </location>
</feature>
<dbReference type="EMBL" id="FWFR01000002">
    <property type="protein sequence ID" value="SLN58419.1"/>
    <property type="molecule type" value="Genomic_DNA"/>
</dbReference>
<dbReference type="AlphaFoldDB" id="A0A1Y5TE88"/>
<dbReference type="Proteomes" id="UP000193200">
    <property type="component" value="Unassembled WGS sequence"/>
</dbReference>
<name>A0A1Y5TE88_9PROT</name>